<feature type="region of interest" description="Disordered" evidence="1">
    <location>
        <begin position="24"/>
        <end position="48"/>
    </location>
</feature>
<proteinExistence type="predicted"/>
<evidence type="ECO:0000313" key="2">
    <source>
        <dbReference type="EMBL" id="GMI05079.1"/>
    </source>
</evidence>
<organism evidence="2 3">
    <name type="scientific">Triparma retinervis</name>
    <dbReference type="NCBI Taxonomy" id="2557542"/>
    <lineage>
        <taxon>Eukaryota</taxon>
        <taxon>Sar</taxon>
        <taxon>Stramenopiles</taxon>
        <taxon>Ochrophyta</taxon>
        <taxon>Bolidophyceae</taxon>
        <taxon>Parmales</taxon>
        <taxon>Triparmaceae</taxon>
        <taxon>Triparma</taxon>
    </lineage>
</organism>
<dbReference type="InterPro" id="IPR051213">
    <property type="entry name" value="START_lipid_transfer"/>
</dbReference>
<dbReference type="SUPFAM" id="SSF55961">
    <property type="entry name" value="Bet v1-like"/>
    <property type="match status" value="2"/>
</dbReference>
<dbReference type="Gene3D" id="3.30.530.20">
    <property type="match status" value="2"/>
</dbReference>
<evidence type="ECO:0000256" key="1">
    <source>
        <dbReference type="SAM" id="MobiDB-lite"/>
    </source>
</evidence>
<dbReference type="PANTHER" id="PTHR19308">
    <property type="entry name" value="PHOSPHATIDYLCHOLINE TRANSFER PROTEIN"/>
    <property type="match status" value="1"/>
</dbReference>
<feature type="region of interest" description="Disordered" evidence="1">
    <location>
        <begin position="89"/>
        <end position="109"/>
    </location>
</feature>
<gene>
    <name evidence="2" type="ORF">TrRE_jg5792</name>
</gene>
<evidence type="ECO:0000313" key="3">
    <source>
        <dbReference type="Proteomes" id="UP001165082"/>
    </source>
</evidence>
<protein>
    <submittedName>
        <fullName evidence="2">Uncharacterized protein</fullName>
    </submittedName>
</protein>
<feature type="compositionally biased region" description="Basic and acidic residues" evidence="1">
    <location>
        <begin position="89"/>
        <end position="99"/>
    </location>
</feature>
<feature type="compositionally biased region" description="Polar residues" evidence="1">
    <location>
        <begin position="27"/>
        <end position="41"/>
    </location>
</feature>
<keyword evidence="3" id="KW-1185">Reference proteome</keyword>
<dbReference type="EMBL" id="BRXZ01000100">
    <property type="protein sequence ID" value="GMI05079.1"/>
    <property type="molecule type" value="Genomic_DNA"/>
</dbReference>
<feature type="compositionally biased region" description="Low complexity" evidence="1">
    <location>
        <begin position="130"/>
        <end position="139"/>
    </location>
</feature>
<dbReference type="PANTHER" id="PTHR19308:SF14">
    <property type="entry name" value="START DOMAIN-CONTAINING PROTEIN"/>
    <property type="match status" value="1"/>
</dbReference>
<comment type="caution">
    <text evidence="2">The sequence shown here is derived from an EMBL/GenBank/DDBJ whole genome shotgun (WGS) entry which is preliminary data.</text>
</comment>
<reference evidence="2" key="1">
    <citation type="submission" date="2022-07" db="EMBL/GenBank/DDBJ databases">
        <title>Genome analysis of Parmales, a sister group of diatoms, reveals the evolutionary specialization of diatoms from phago-mixotrophs to photoautotrophs.</title>
        <authorList>
            <person name="Ban H."/>
            <person name="Sato S."/>
            <person name="Yoshikawa S."/>
            <person name="Kazumasa Y."/>
            <person name="Nakamura Y."/>
            <person name="Ichinomiya M."/>
            <person name="Saitoh K."/>
            <person name="Sato N."/>
            <person name="Blanc-Mathieu R."/>
            <person name="Endo H."/>
            <person name="Kuwata A."/>
            <person name="Ogata H."/>
        </authorList>
    </citation>
    <scope>NUCLEOTIDE SEQUENCE</scope>
</reference>
<accession>A0A9W7F6G5</accession>
<dbReference type="OrthoDB" id="10387045at2759"/>
<dbReference type="InterPro" id="IPR023393">
    <property type="entry name" value="START-like_dom_sf"/>
</dbReference>
<feature type="region of interest" description="Disordered" evidence="1">
    <location>
        <begin position="129"/>
        <end position="186"/>
    </location>
</feature>
<feature type="compositionally biased region" description="Low complexity" evidence="1">
    <location>
        <begin position="147"/>
        <end position="182"/>
    </location>
</feature>
<name>A0A9W7F6G5_9STRA</name>
<dbReference type="Proteomes" id="UP001165082">
    <property type="component" value="Unassembled WGS sequence"/>
</dbReference>
<sequence>MGPEERFGHMMKQEATITAESLHHNQDGCQPSTGGNASSGSGHAEDAHFTHRSHPISSLICSCSSEIHTDLHSTLGYLMSSPMVTERVSKSEVVHKHMPDSGSSDFTNGTELSQLGVAFRLVRQDFNCKRSSSSSSSSSSRRRRRTSSSSSDSSSSSSSNNSSSSSSSSSLPGEPPNKSSNKPPKKFTRTIFGKMCGEAIDIAFDGTLLSGGPSGANHTPPHLLPKIVGNIKLSPMKFTVHVEMNVQVTTYTKVKSYTSRKQTLATEDVARSALSLVTKMFNHFENTAEVAKLQREFIANVGLNEDIRDLPLRPNEDELIEESLGYRFLDWKRASLSTPNLFTSTTVENSETTHWGKTVTRVDTSAESIMAWHLHAMSINSSPNTNLSRRRDSKYVNGTRSSFRSSVQKLAPPFKSREFGVWITWDLRMIDGKPTWILAFTESEKNPSSNEAPYRIGKKKRKQKTIKGKTRGVYLFEWVTKNTCEWTIIHFVDLKLPMGTSRLALDQVIKSQYKHSKDLAYIFKRNEDEVDAEMRTEIVKQIKFVAANLSMQEEPISISSQLSDDQFELSMRCKDMERGMTEAELMEESFMLREGSKHSHTLASFVGKLDSGDSDFMTMGDFETGSTSSSIRTHSTSALNDTGRPSWTPINSSSPFVKMFVKNAYLEKSKKKSTSVVCCRSETVVDCSAEEALAWQWDYASYDRMRTSEREKNPGRLVWSKRSANDWVIATLKKGPPTFQHREFVARQIWYIEREGVFVIACESCDDVVDWCNQHKCVRGFTRTLIKCERLKPLALTPSNERCKINIYSIIDAGAPVPNWIKNNFLVVNSMNVLITLRGQLFDAERHDAMILELCMQKLTNYSEQVYSLEEEELIARLIDSGKHDADKIVWKEIKSPETSFEVEAAYNDDSDKACTKCSVVVHAPKESCAAYDWYVMSNRRVKEDYAASPFSEKHDIFENEHKHIFRYQKSLVANQIGSVRPREWVVRRLWKIYDEDPDVIYVVTHSIDHPRFPKRQNSVRCEWAQVTSFKSIRDKNGNNTGNTLIKSFTKGDIKISMKSIGKRLAVSELAYLVSIGENVKCSQEYDESRVGKNSEALEMSLKEFGKVWAEEEHSAKDSEKTRIIRDIQRHITKNLTHKERWSNSFPLCESFYSLVDRTYNGTIYGLMNFKVRASITEVLAYLWDEELHEKINSDLWSKIKRETLAEHGPRRKVTYSKQQVTGGASGAQGDFDRDFVQDSEWNVASDNQTARITTSPTIHDSYPPMGRTSILLGTKGKVNAVRCFKWSSITIKALDKNNAGAEKDGERRDQNCLVEYVTKLELGTTNKKLLKKFIIADLLEVKECQDFFQSGRKLTDYDVWDGINIGHCITWTKPIGKVTSLTERLSKHHGMRELNATLPWFFEFLK</sequence>